<proteinExistence type="predicted"/>
<sequence length="187" mass="19486">MSERNTFVRSMHDLGLAAWFGGGLMGAVGLNGAAARANDPTERLTLSSAGWARWAPVQLGALVIHGVGGLALILANKSRLSAQSEGRTNTIVKIAVTAAALGTTLYSGVVGKKIAEHADEGGKGVTEAGSGASSELESAQTQQKYLQWATPVLTAVLIVLAAQQGEQQRPLAGILRSKWSELMDHSR</sequence>
<evidence type="ECO:0000313" key="3">
    <source>
        <dbReference type="Proteomes" id="UP000464507"/>
    </source>
</evidence>
<dbReference type="EMBL" id="CP017146">
    <property type="protein sequence ID" value="QHO68824.1"/>
    <property type="molecule type" value="Genomic_DNA"/>
</dbReference>
<dbReference type="AlphaFoldDB" id="A0A7L5AHG3"/>
<keyword evidence="1" id="KW-0812">Transmembrane</keyword>
<dbReference type="KEGG" id="mant:BHD05_03390"/>
<keyword evidence="1" id="KW-1133">Transmembrane helix</keyword>
<organism evidence="2 3">
    <name type="scientific">Marisediminicola antarctica</name>
    <dbReference type="NCBI Taxonomy" id="674079"/>
    <lineage>
        <taxon>Bacteria</taxon>
        <taxon>Bacillati</taxon>
        <taxon>Actinomycetota</taxon>
        <taxon>Actinomycetes</taxon>
        <taxon>Micrococcales</taxon>
        <taxon>Microbacteriaceae</taxon>
        <taxon>Marisediminicola</taxon>
    </lineage>
</organism>
<keyword evidence="3" id="KW-1185">Reference proteome</keyword>
<gene>
    <name evidence="2" type="ORF">BHD05_03390</name>
</gene>
<reference evidence="2 3" key="1">
    <citation type="submission" date="2016-09" db="EMBL/GenBank/DDBJ databases">
        <title>Complete genome sequence of microbes from the polar regions.</title>
        <authorList>
            <person name="Liao L."/>
            <person name="Chen B."/>
        </authorList>
    </citation>
    <scope>NUCLEOTIDE SEQUENCE [LARGE SCALE GENOMIC DNA]</scope>
    <source>
        <strain evidence="2 3">ZS314</strain>
    </source>
</reference>
<evidence type="ECO:0000256" key="1">
    <source>
        <dbReference type="SAM" id="Phobius"/>
    </source>
</evidence>
<name>A0A7L5AHG3_9MICO</name>
<evidence type="ECO:0000313" key="2">
    <source>
        <dbReference type="EMBL" id="QHO68824.1"/>
    </source>
</evidence>
<keyword evidence="1" id="KW-0472">Membrane</keyword>
<accession>A0A7L5AHG3</accession>
<dbReference type="Proteomes" id="UP000464507">
    <property type="component" value="Chromosome"/>
</dbReference>
<dbReference type="RefSeq" id="WP_161885185.1">
    <property type="nucleotide sequence ID" value="NZ_CP017146.1"/>
</dbReference>
<protein>
    <submittedName>
        <fullName evidence="2">Uncharacterized protein</fullName>
    </submittedName>
</protein>
<feature type="transmembrane region" description="Helical" evidence="1">
    <location>
        <begin position="53"/>
        <end position="75"/>
    </location>
</feature>
<dbReference type="OrthoDB" id="5181921at2"/>